<evidence type="ECO:0000256" key="1">
    <source>
        <dbReference type="SAM" id="MobiDB-lite"/>
    </source>
</evidence>
<dbReference type="AlphaFoldDB" id="A0A2A5STJ4"/>
<dbReference type="EMBL" id="JXKC01000004">
    <property type="protein sequence ID" value="PCS18822.1"/>
    <property type="molecule type" value="Genomic_DNA"/>
</dbReference>
<dbReference type="InterPro" id="IPR010315">
    <property type="entry name" value="DUF915_hydro-like"/>
</dbReference>
<evidence type="ECO:0000313" key="3">
    <source>
        <dbReference type="Proteomes" id="UP000218711"/>
    </source>
</evidence>
<accession>A0A2A5STJ4</accession>
<organism evidence="2 3">
    <name type="scientific">Lactococcus cremoris subsp. tructae</name>
    <dbReference type="NCBI Taxonomy" id="542833"/>
    <lineage>
        <taxon>Bacteria</taxon>
        <taxon>Bacillati</taxon>
        <taxon>Bacillota</taxon>
        <taxon>Bacilli</taxon>
        <taxon>Lactobacillales</taxon>
        <taxon>Streptococcaceae</taxon>
        <taxon>Lactococcus</taxon>
    </lineage>
</organism>
<proteinExistence type="predicted"/>
<reference evidence="2 3" key="1">
    <citation type="submission" date="2014-12" db="EMBL/GenBank/DDBJ databases">
        <title>Draft genome sequences of 10 type strains of Lactococcus.</title>
        <authorList>
            <person name="Sun Z."/>
            <person name="Zhong Z."/>
            <person name="Liu W."/>
            <person name="Zhang W."/>
            <person name="Zhang H."/>
        </authorList>
    </citation>
    <scope>NUCLEOTIDE SEQUENCE [LARGE SCALE GENOMIC DNA]</scope>
    <source>
        <strain evidence="2 3">DSM 21502</strain>
    </source>
</reference>
<dbReference type="Gene3D" id="3.40.50.1820">
    <property type="entry name" value="alpha/beta hydrolase"/>
    <property type="match status" value="1"/>
</dbReference>
<dbReference type="Proteomes" id="UP000218711">
    <property type="component" value="Unassembled WGS sequence"/>
</dbReference>
<gene>
    <name evidence="2" type="ORF">RU92_GL002014</name>
</gene>
<evidence type="ECO:0008006" key="4">
    <source>
        <dbReference type="Google" id="ProtNLM"/>
    </source>
</evidence>
<evidence type="ECO:0000313" key="2">
    <source>
        <dbReference type="EMBL" id="PCS18822.1"/>
    </source>
</evidence>
<dbReference type="SUPFAM" id="SSF53474">
    <property type="entry name" value="alpha/beta-Hydrolases"/>
    <property type="match status" value="1"/>
</dbReference>
<comment type="caution">
    <text evidence="2">The sequence shown here is derived from an EMBL/GenBank/DDBJ whole genome shotgun (WGS) entry which is preliminary data.</text>
</comment>
<dbReference type="Pfam" id="PF06028">
    <property type="entry name" value="DUF915"/>
    <property type="match status" value="1"/>
</dbReference>
<name>A0A2A5STJ4_LACLC</name>
<dbReference type="InterPro" id="IPR029058">
    <property type="entry name" value="AB_hydrolase_fold"/>
</dbReference>
<feature type="compositionally biased region" description="Polar residues" evidence="1">
    <location>
        <begin position="50"/>
        <end position="59"/>
    </location>
</feature>
<feature type="region of interest" description="Disordered" evidence="1">
    <location>
        <begin position="46"/>
        <end position="70"/>
    </location>
</feature>
<protein>
    <recommendedName>
        <fullName evidence="4">Alpha/beta hydrolase</fullName>
    </recommendedName>
</protein>
<sequence length="321" mass="35831">MKWMKKRQLRRNKNNFRRLSLTFIALVIVLSGTIFFLSWSKAQHSHAKSDNGTSLSTTAGVKESTSSTSNSNKQVIYPTIYIAGSSGSVTPVDWLVQRLLPIENVPAHKSLAITADVNKDNLLKIEGQISQDNQYPMIEFGTVKGTDSGSIYSSGLQKVVSYLMQNYQIPWINLVGYSSGGTGAVYYMIDTANNPNFPPVNKYVSLDGEYNKATNLQYGESLTNVLQNGPLIKTQMYQYIEENYERISPKVQMLLLEGDFNSAKQTDSAIPWADSFSIYHLFKNNGNEITSTLYPTKASHSQAPKNPTVVKYVKNFLYGTP</sequence>